<evidence type="ECO:0000313" key="2">
    <source>
        <dbReference type="EMBL" id="KAJ5161425.1"/>
    </source>
</evidence>
<name>A0A9W9I3N6_9EURO</name>
<keyword evidence="3" id="KW-1185">Reference proteome</keyword>
<evidence type="ECO:0000313" key="3">
    <source>
        <dbReference type="Proteomes" id="UP001146351"/>
    </source>
</evidence>
<dbReference type="Pfam" id="PF24564">
    <property type="entry name" value="DUF7605"/>
    <property type="match status" value="1"/>
</dbReference>
<dbReference type="Proteomes" id="UP001146351">
    <property type="component" value="Unassembled WGS sequence"/>
</dbReference>
<reference evidence="2" key="2">
    <citation type="journal article" date="2023" name="IMA Fungus">
        <title>Comparative genomic study of the Penicillium genus elucidates a diverse pangenome and 15 lateral gene transfer events.</title>
        <authorList>
            <person name="Petersen C."/>
            <person name="Sorensen T."/>
            <person name="Nielsen M.R."/>
            <person name="Sondergaard T.E."/>
            <person name="Sorensen J.L."/>
            <person name="Fitzpatrick D.A."/>
            <person name="Frisvad J.C."/>
            <person name="Nielsen K.L."/>
        </authorList>
    </citation>
    <scope>NUCLEOTIDE SEQUENCE</scope>
    <source>
        <strain evidence="2">IBT 21917</strain>
    </source>
</reference>
<dbReference type="PANTHER" id="PTHR36681:SF3">
    <property type="entry name" value="NUCLEAR GTPASE, GERMINAL CENTER-ASSOCIATED, TANDEM DUPLICATE 3"/>
    <property type="match status" value="1"/>
</dbReference>
<evidence type="ECO:0000259" key="1">
    <source>
        <dbReference type="Pfam" id="PF24564"/>
    </source>
</evidence>
<dbReference type="PANTHER" id="PTHR36681">
    <property type="entry name" value="NUCLEAR GTPASE, GERMINAL CENTER-ASSOCIATED, TANDEM DUPLICATE 3"/>
    <property type="match status" value="1"/>
</dbReference>
<accession>A0A9W9I3N6</accession>
<feature type="domain" description="DUF7605" evidence="1">
    <location>
        <begin position="23"/>
        <end position="205"/>
    </location>
</feature>
<protein>
    <recommendedName>
        <fullName evidence="1">DUF7605 domain-containing protein</fullName>
    </recommendedName>
</protein>
<organism evidence="2 3">
    <name type="scientific">Penicillium capsulatum</name>
    <dbReference type="NCBI Taxonomy" id="69766"/>
    <lineage>
        <taxon>Eukaryota</taxon>
        <taxon>Fungi</taxon>
        <taxon>Dikarya</taxon>
        <taxon>Ascomycota</taxon>
        <taxon>Pezizomycotina</taxon>
        <taxon>Eurotiomycetes</taxon>
        <taxon>Eurotiomycetidae</taxon>
        <taxon>Eurotiales</taxon>
        <taxon>Aspergillaceae</taxon>
        <taxon>Penicillium</taxon>
    </lineage>
</organism>
<sequence length="288" mass="33422">MARMQEELNNLYNRTIHQAVGRSHHQWRDTSVRISEQWAAWHSSTYKAFCANFGSHSTPSIREHRNWNDEVLQPIRDSLSSHWEAILNWLTSQVQSISENIASAFQEICSEIQAHIQLAPHALQNMVRSMNSRRQCIQDHVQNSLWSLFDKTELLQRDMLHGHPSSFISGLMHSAYISCQNEFGKGSDRRRKTIIRTQLQDSRFFPKHAHVTRVEYNKVLSECFDTLQGRVNQEIESLIRDFHSVVAGEGQIHEAQQAPELARALGERVERTEGALNKTYRVLKELRN</sequence>
<proteinExistence type="predicted"/>
<reference evidence="2" key="1">
    <citation type="submission" date="2022-11" db="EMBL/GenBank/DDBJ databases">
        <authorList>
            <person name="Petersen C."/>
        </authorList>
    </citation>
    <scope>NUCLEOTIDE SEQUENCE</scope>
    <source>
        <strain evidence="2">IBT 21917</strain>
    </source>
</reference>
<dbReference type="OrthoDB" id="3598281at2759"/>
<gene>
    <name evidence="2" type="ORF">N7492_006817</name>
</gene>
<dbReference type="EMBL" id="JAPQKO010000005">
    <property type="protein sequence ID" value="KAJ5161425.1"/>
    <property type="molecule type" value="Genomic_DNA"/>
</dbReference>
<dbReference type="InterPro" id="IPR056024">
    <property type="entry name" value="DUF7605"/>
</dbReference>
<comment type="caution">
    <text evidence="2">The sequence shown here is derived from an EMBL/GenBank/DDBJ whole genome shotgun (WGS) entry which is preliminary data.</text>
</comment>
<dbReference type="AlphaFoldDB" id="A0A9W9I3N6"/>